<dbReference type="InterPro" id="IPR057326">
    <property type="entry name" value="KR_dom"/>
</dbReference>
<evidence type="ECO:0000313" key="7">
    <source>
        <dbReference type="Proteomes" id="UP000075321"/>
    </source>
</evidence>
<dbReference type="SMART" id="SM00822">
    <property type="entry name" value="PKS_KR"/>
    <property type="match status" value="1"/>
</dbReference>
<proteinExistence type="inferred from homology"/>
<accession>A0A151A8M3</accession>
<dbReference type="EC" id="1.3.1.87" evidence="6"/>
<dbReference type="Proteomes" id="UP000075321">
    <property type="component" value="Unassembled WGS sequence"/>
</dbReference>
<organism evidence="6 7">
    <name type="scientific">Halalkalicoccus paucihalophilus</name>
    <dbReference type="NCBI Taxonomy" id="1008153"/>
    <lineage>
        <taxon>Archaea</taxon>
        <taxon>Methanobacteriati</taxon>
        <taxon>Methanobacteriota</taxon>
        <taxon>Stenosarchaea group</taxon>
        <taxon>Halobacteria</taxon>
        <taxon>Halobacteriales</taxon>
        <taxon>Halococcaceae</taxon>
        <taxon>Halalkalicoccus</taxon>
    </lineage>
</organism>
<dbReference type="PROSITE" id="PS00061">
    <property type="entry name" value="ADH_SHORT"/>
    <property type="match status" value="1"/>
</dbReference>
<keyword evidence="7" id="KW-1185">Reference proteome</keyword>
<dbReference type="PRINTS" id="PR00081">
    <property type="entry name" value="GDHRDH"/>
</dbReference>
<gene>
    <name evidence="6" type="primary">hcaB_16</name>
    <name evidence="6" type="ORF">HAPAU_40230</name>
</gene>
<dbReference type="AlphaFoldDB" id="A0A151A8M3"/>
<dbReference type="GO" id="GO:0018498">
    <property type="term" value="F:2,3-dihydroxy-2,3-dihydro-phenylpropionate dehydrogenase activity"/>
    <property type="evidence" value="ECO:0007669"/>
    <property type="project" value="UniProtKB-EC"/>
</dbReference>
<reference evidence="6 7" key="1">
    <citation type="submission" date="2016-02" db="EMBL/GenBank/DDBJ databases">
        <title>Genome sequence of Halalkalicoccus paucihalophilus DSM 24557.</title>
        <authorList>
            <person name="Poehlein A."/>
            <person name="Daniel R."/>
        </authorList>
    </citation>
    <scope>NUCLEOTIDE SEQUENCE [LARGE SCALE GENOMIC DNA]</scope>
    <source>
        <strain evidence="6 7">DSM 24557</strain>
    </source>
</reference>
<keyword evidence="4" id="KW-1133">Transmembrane helix</keyword>
<keyword evidence="4" id="KW-0472">Membrane</keyword>
<dbReference type="PATRIC" id="fig|1008153.3.peg.4310"/>
<comment type="similarity">
    <text evidence="1 3">Belongs to the short-chain dehydrogenases/reductases (SDR) family.</text>
</comment>
<keyword evidence="2 6" id="KW-0560">Oxidoreductase</keyword>
<dbReference type="SUPFAM" id="SSF51735">
    <property type="entry name" value="NAD(P)-binding Rossmann-fold domains"/>
    <property type="match status" value="1"/>
</dbReference>
<dbReference type="PANTHER" id="PTHR44196:SF1">
    <property type="entry name" value="DEHYDROGENASE_REDUCTASE SDR FAMILY MEMBER 7B"/>
    <property type="match status" value="1"/>
</dbReference>
<dbReference type="NCBIfam" id="NF005495">
    <property type="entry name" value="PRK07109.1"/>
    <property type="match status" value="1"/>
</dbReference>
<evidence type="ECO:0000256" key="2">
    <source>
        <dbReference type="ARBA" id="ARBA00023002"/>
    </source>
</evidence>
<dbReference type="GO" id="GO:0016020">
    <property type="term" value="C:membrane"/>
    <property type="evidence" value="ECO:0007669"/>
    <property type="project" value="TreeGrafter"/>
</dbReference>
<evidence type="ECO:0000313" key="6">
    <source>
        <dbReference type="EMBL" id="KYH23944.1"/>
    </source>
</evidence>
<dbReference type="CDD" id="cd05360">
    <property type="entry name" value="SDR_c3"/>
    <property type="match status" value="1"/>
</dbReference>
<comment type="caution">
    <text evidence="6">The sequence shown here is derived from an EMBL/GenBank/DDBJ whole genome shotgun (WGS) entry which is preliminary data.</text>
</comment>
<dbReference type="InterPro" id="IPR002347">
    <property type="entry name" value="SDR_fam"/>
</dbReference>
<feature type="transmembrane region" description="Helical" evidence="4">
    <location>
        <begin position="305"/>
        <end position="332"/>
    </location>
</feature>
<dbReference type="PANTHER" id="PTHR44196">
    <property type="entry name" value="DEHYDROGENASE/REDUCTASE SDR FAMILY MEMBER 7B"/>
    <property type="match status" value="1"/>
</dbReference>
<dbReference type="PRINTS" id="PR00080">
    <property type="entry name" value="SDRFAMILY"/>
</dbReference>
<dbReference type="EMBL" id="LTAZ01000017">
    <property type="protein sequence ID" value="KYH23944.1"/>
    <property type="molecule type" value="Genomic_DNA"/>
</dbReference>
<dbReference type="InterPro" id="IPR036291">
    <property type="entry name" value="NAD(P)-bd_dom_sf"/>
</dbReference>
<evidence type="ECO:0000256" key="3">
    <source>
        <dbReference type="RuleBase" id="RU000363"/>
    </source>
</evidence>
<name>A0A151A8M3_9EURY</name>
<dbReference type="RefSeq" id="WP_084383937.1">
    <property type="nucleotide sequence ID" value="NZ_LTAZ01000017.1"/>
</dbReference>
<evidence type="ECO:0000256" key="4">
    <source>
        <dbReference type="SAM" id="Phobius"/>
    </source>
</evidence>
<keyword evidence="4" id="KW-0812">Transmembrane</keyword>
<evidence type="ECO:0000256" key="1">
    <source>
        <dbReference type="ARBA" id="ARBA00006484"/>
    </source>
</evidence>
<dbReference type="InterPro" id="IPR020904">
    <property type="entry name" value="Sc_DH/Rdtase_CS"/>
</dbReference>
<protein>
    <submittedName>
        <fullName evidence="6">3-phenylpropionate-dihydrodiol/cinnamic acid-dihydrodiol dehydrogenase</fullName>
        <ecNumber evidence="6">1.3.1.87</ecNumber>
    </submittedName>
</protein>
<feature type="domain" description="Ketoreductase" evidence="5">
    <location>
        <begin position="8"/>
        <end position="191"/>
    </location>
</feature>
<dbReference type="Pfam" id="PF00106">
    <property type="entry name" value="adh_short"/>
    <property type="match status" value="1"/>
</dbReference>
<dbReference type="OrthoDB" id="176960at2157"/>
<sequence length="367" mass="40110">MDTMNQSEVVVVTGASAGVGRATARAFAERGARIGLLARGKTGLEGARRDVEAAGGEALVVPTDVADADQVEAAAETVENEFGPIDVWVNNAMTSVFSPANEMEADEYHRVTDVTYLGCVYGTQVALDRMVPRDEGTIVQVGSALAYRGIPLQSAYCGSKHAIQGFTESVRTELLHDESNVQLSMVQLPAMNTPQFEWVKSRLPDKPQPVPPIYQPEVAADAIVWVAHHDRDELWVGRSTVKAILGNRLVPRWLDHLLARSGWGAQMTVEPEDPGREYNLWEPVDDETDYGVHGRFDERARSRSYLLWAITHPTQLISVGLVLVALISAVVYRRFSSNGSFAQRTSLPLSETLGSKQVRASAGRGEQ</sequence>
<dbReference type="Gene3D" id="3.40.50.720">
    <property type="entry name" value="NAD(P)-binding Rossmann-like Domain"/>
    <property type="match status" value="1"/>
</dbReference>
<evidence type="ECO:0000259" key="5">
    <source>
        <dbReference type="SMART" id="SM00822"/>
    </source>
</evidence>